<evidence type="ECO:0000256" key="7">
    <source>
        <dbReference type="ARBA" id="ARBA00022449"/>
    </source>
</evidence>
<dbReference type="PROSITE" id="PS51044">
    <property type="entry name" value="ZF_SP_RING"/>
    <property type="match status" value="1"/>
</dbReference>
<dbReference type="OrthoDB" id="28127at2759"/>
<feature type="domain" description="PINIT" evidence="24">
    <location>
        <begin position="133"/>
        <end position="305"/>
    </location>
</feature>
<comment type="function">
    <text evidence="18">ADP:ATP antiporter that mediates import of ADP into the mitochondrial matrix for ATP synthesis, and export of ATP out to fuel the cell. Cycles between the cytoplasmic-open state (c-state) and the matrix-open state (m-state): operates by the alternating access mechanism with a single substrate-binding site intermittently exposed to either the cytosolic (c-state) or matrix (m-state) side of the inner mitochondrial membrane.</text>
</comment>
<feature type="repeat" description="Solcar" evidence="19">
    <location>
        <begin position="639"/>
        <end position="732"/>
    </location>
</feature>
<dbReference type="InterPro" id="IPR023395">
    <property type="entry name" value="MCP_dom_sf"/>
</dbReference>
<dbReference type="InterPro" id="IPR013083">
    <property type="entry name" value="Znf_RING/FYVE/PHD"/>
</dbReference>
<evidence type="ECO:0000256" key="18">
    <source>
        <dbReference type="ARBA" id="ARBA00045250"/>
    </source>
</evidence>
<evidence type="ECO:0000256" key="2">
    <source>
        <dbReference type="ARBA" id="ARBA00004718"/>
    </source>
</evidence>
<dbReference type="GO" id="GO:1990544">
    <property type="term" value="P:mitochondrial ATP transmembrane transport"/>
    <property type="evidence" value="ECO:0007669"/>
    <property type="project" value="InterPro"/>
</dbReference>
<evidence type="ECO:0000256" key="5">
    <source>
        <dbReference type="ARBA" id="ARBA00011245"/>
    </source>
</evidence>
<evidence type="ECO:0000256" key="1">
    <source>
        <dbReference type="ARBA" id="ARBA00004448"/>
    </source>
</evidence>
<evidence type="ECO:0000256" key="11">
    <source>
        <dbReference type="ARBA" id="ARBA00022771"/>
    </source>
</evidence>
<name>A0A9P3UM97_LYOSH</name>
<evidence type="ECO:0000259" key="23">
    <source>
        <dbReference type="PROSITE" id="PS51044"/>
    </source>
</evidence>
<keyword evidence="16 19" id="KW-0472">Membrane</keyword>
<dbReference type="AlphaFoldDB" id="A0A9P3UM97"/>
<keyword evidence="8 19" id="KW-0812">Transmembrane</keyword>
<dbReference type="InterPro" id="IPR004181">
    <property type="entry name" value="Znf_MIZ"/>
</dbReference>
<comment type="pathway">
    <text evidence="2">Protein modification; protein sumoylation.</text>
</comment>
<evidence type="ECO:0000256" key="16">
    <source>
        <dbReference type="ARBA" id="ARBA00023136"/>
    </source>
</evidence>
<feature type="repeat" description="Solcar" evidence="19">
    <location>
        <begin position="743"/>
        <end position="835"/>
    </location>
</feature>
<accession>A0A9P3UM97</accession>
<feature type="transmembrane region" description="Helical" evidence="22">
    <location>
        <begin position="741"/>
        <end position="764"/>
    </location>
</feature>
<feature type="compositionally biased region" description="Pro residues" evidence="21">
    <location>
        <begin position="453"/>
        <end position="464"/>
    </location>
</feature>
<keyword evidence="10" id="KW-0677">Repeat</keyword>
<evidence type="ECO:0000256" key="21">
    <source>
        <dbReference type="SAM" id="MobiDB-lite"/>
    </source>
</evidence>
<feature type="compositionally biased region" description="Polar residues" evidence="21">
    <location>
        <begin position="576"/>
        <end position="592"/>
    </location>
</feature>
<comment type="catalytic activity">
    <reaction evidence="17">
        <text>ADP(in) + ATP(out) = ADP(out) + ATP(in)</text>
        <dbReference type="Rhea" id="RHEA:34999"/>
        <dbReference type="ChEBI" id="CHEBI:30616"/>
        <dbReference type="ChEBI" id="CHEBI:456216"/>
    </reaction>
    <physiologicalReaction direction="left-to-right" evidence="17">
        <dbReference type="Rhea" id="RHEA:35000"/>
    </physiologicalReaction>
</comment>
<keyword evidence="9" id="KW-0479">Metal-binding</keyword>
<comment type="similarity">
    <text evidence="3">Belongs to the PIAS family.</text>
</comment>
<dbReference type="PRINTS" id="PR00926">
    <property type="entry name" value="MITOCARRIER"/>
</dbReference>
<evidence type="ECO:0000256" key="13">
    <source>
        <dbReference type="ARBA" id="ARBA00022833"/>
    </source>
</evidence>
<feature type="region of interest" description="Disordered" evidence="21">
    <location>
        <begin position="127"/>
        <end position="148"/>
    </location>
</feature>
<evidence type="ECO:0000256" key="4">
    <source>
        <dbReference type="ARBA" id="ARBA00006375"/>
    </source>
</evidence>
<dbReference type="PROSITE" id="PS51466">
    <property type="entry name" value="PINIT"/>
    <property type="match status" value="1"/>
</dbReference>
<feature type="domain" description="SP-RING-type" evidence="23">
    <location>
        <begin position="335"/>
        <end position="420"/>
    </location>
</feature>
<comment type="caution">
    <text evidence="25">The sequence shown here is derived from an EMBL/GenBank/DDBJ whole genome shotgun (WGS) entry which is preliminary data.</text>
</comment>
<evidence type="ECO:0000256" key="6">
    <source>
        <dbReference type="ARBA" id="ARBA00022448"/>
    </source>
</evidence>
<keyword evidence="13" id="KW-0862">Zinc</keyword>
<dbReference type="Gene3D" id="3.30.40.10">
    <property type="entry name" value="Zinc/RING finger domain, C3HC4 (zinc finger)"/>
    <property type="match status" value="1"/>
</dbReference>
<keyword evidence="6" id="KW-0813">Transport</keyword>
<dbReference type="Pfam" id="PF00153">
    <property type="entry name" value="Mito_carr"/>
    <property type="match status" value="3"/>
</dbReference>
<evidence type="ECO:0000256" key="3">
    <source>
        <dbReference type="ARBA" id="ARBA00005383"/>
    </source>
</evidence>
<evidence type="ECO:0000256" key="20">
    <source>
        <dbReference type="PROSITE-ProRule" id="PRU00452"/>
    </source>
</evidence>
<dbReference type="FunFam" id="1.50.40.10:FF:000001">
    <property type="entry name" value="ADP,ATP carrier protein, mitochondrial"/>
    <property type="match status" value="1"/>
</dbReference>
<dbReference type="GO" id="GO:0005743">
    <property type="term" value="C:mitochondrial inner membrane"/>
    <property type="evidence" value="ECO:0007669"/>
    <property type="project" value="UniProtKB-SubCell"/>
</dbReference>
<evidence type="ECO:0000256" key="15">
    <source>
        <dbReference type="ARBA" id="ARBA00023128"/>
    </source>
</evidence>
<dbReference type="PRINTS" id="PR00927">
    <property type="entry name" value="ADPTRNSLCASE"/>
</dbReference>
<feature type="compositionally biased region" description="Polar residues" evidence="21">
    <location>
        <begin position="501"/>
        <end position="522"/>
    </location>
</feature>
<evidence type="ECO:0000256" key="10">
    <source>
        <dbReference type="ARBA" id="ARBA00022737"/>
    </source>
</evidence>
<dbReference type="GO" id="GO:0008270">
    <property type="term" value="F:zinc ion binding"/>
    <property type="evidence" value="ECO:0007669"/>
    <property type="project" value="UniProtKB-KW"/>
</dbReference>
<proteinExistence type="inferred from homology"/>
<feature type="compositionally biased region" description="Basic and acidic residues" evidence="21">
    <location>
        <begin position="539"/>
        <end position="551"/>
    </location>
</feature>
<evidence type="ECO:0000313" key="25">
    <source>
        <dbReference type="EMBL" id="GLB36101.1"/>
    </source>
</evidence>
<evidence type="ECO:0000256" key="22">
    <source>
        <dbReference type="SAM" id="Phobius"/>
    </source>
</evidence>
<evidence type="ECO:0000256" key="19">
    <source>
        <dbReference type="PROSITE-ProRule" id="PRU00282"/>
    </source>
</evidence>
<dbReference type="InterPro" id="IPR002067">
    <property type="entry name" value="MCP"/>
</dbReference>
<organism evidence="25 26">
    <name type="scientific">Lyophyllum shimeji</name>
    <name type="common">Hon-shimeji</name>
    <name type="synonym">Tricholoma shimeji</name>
    <dbReference type="NCBI Taxonomy" id="47721"/>
    <lineage>
        <taxon>Eukaryota</taxon>
        <taxon>Fungi</taxon>
        <taxon>Dikarya</taxon>
        <taxon>Basidiomycota</taxon>
        <taxon>Agaricomycotina</taxon>
        <taxon>Agaricomycetes</taxon>
        <taxon>Agaricomycetidae</taxon>
        <taxon>Agaricales</taxon>
        <taxon>Tricholomatineae</taxon>
        <taxon>Lyophyllaceae</taxon>
        <taxon>Lyophyllum</taxon>
    </lineage>
</organism>
<dbReference type="PANTHER" id="PTHR45635:SF14">
    <property type="entry name" value="ADP_ATP TRANSLOCASE"/>
    <property type="match status" value="1"/>
</dbReference>
<comment type="subcellular location">
    <subcellularLocation>
        <location evidence="1">Mitochondrion inner membrane</location>
        <topology evidence="1">Multi-pass membrane protein</topology>
    </subcellularLocation>
</comment>
<dbReference type="Proteomes" id="UP001063166">
    <property type="component" value="Unassembled WGS sequence"/>
</dbReference>
<gene>
    <name evidence="25" type="primary">pli1</name>
    <name evidence="25" type="ORF">LshimejAT787_0303890</name>
</gene>
<keyword evidence="12" id="KW-0999">Mitochondrion inner membrane</keyword>
<dbReference type="GO" id="GO:0005471">
    <property type="term" value="F:ATP:ADP antiporter activity"/>
    <property type="evidence" value="ECO:0007669"/>
    <property type="project" value="InterPro"/>
</dbReference>
<keyword evidence="15" id="KW-0496">Mitochondrion</keyword>
<dbReference type="InterPro" id="IPR038654">
    <property type="entry name" value="PINIT_sf"/>
</dbReference>
<feature type="transmembrane region" description="Helical" evidence="22">
    <location>
        <begin position="845"/>
        <end position="866"/>
    </location>
</feature>
<dbReference type="Pfam" id="PF14324">
    <property type="entry name" value="PINIT"/>
    <property type="match status" value="1"/>
</dbReference>
<reference evidence="25" key="1">
    <citation type="submission" date="2022-07" db="EMBL/GenBank/DDBJ databases">
        <title>The genome of Lyophyllum shimeji provides insight into the initial evolution of ectomycorrhizal fungal genome.</title>
        <authorList>
            <person name="Kobayashi Y."/>
            <person name="Shibata T."/>
            <person name="Hirakawa H."/>
            <person name="Shigenobu S."/>
            <person name="Nishiyama T."/>
            <person name="Yamada A."/>
            <person name="Hasebe M."/>
            <person name="Kawaguchi M."/>
        </authorList>
    </citation>
    <scope>NUCLEOTIDE SEQUENCE</scope>
    <source>
        <strain evidence="25">AT787</strain>
    </source>
</reference>
<evidence type="ECO:0000313" key="26">
    <source>
        <dbReference type="Proteomes" id="UP001063166"/>
    </source>
</evidence>
<dbReference type="InterPro" id="IPR002113">
    <property type="entry name" value="ADT_euk_type"/>
</dbReference>
<dbReference type="InterPro" id="IPR023321">
    <property type="entry name" value="PINIT"/>
</dbReference>
<dbReference type="Gene3D" id="2.60.120.780">
    <property type="entry name" value="PINIT domain"/>
    <property type="match status" value="1"/>
</dbReference>
<dbReference type="SUPFAM" id="SSF103506">
    <property type="entry name" value="Mitochondrial carrier"/>
    <property type="match status" value="1"/>
</dbReference>
<keyword evidence="14 22" id="KW-1133">Transmembrane helix</keyword>
<dbReference type="PANTHER" id="PTHR45635">
    <property type="entry name" value="ADP,ATP CARRIER PROTEIN 1-RELATED-RELATED"/>
    <property type="match status" value="1"/>
</dbReference>
<keyword evidence="26" id="KW-1185">Reference proteome</keyword>
<keyword evidence="11 20" id="KW-0863">Zinc-finger</keyword>
<evidence type="ECO:0000256" key="9">
    <source>
        <dbReference type="ARBA" id="ARBA00022723"/>
    </source>
</evidence>
<evidence type="ECO:0000259" key="24">
    <source>
        <dbReference type="PROSITE" id="PS51466"/>
    </source>
</evidence>
<sequence length="940" mass="103449">MTSTSVWSDFEAVRHTVKGNTVDKLKQIISGFNEECSTHLAKTGKKQEVIDRINSTLDTWRAQNMEDRWMKGKAIITQVRNTGIYTPSRMTANPAVLPPPTMHAHTMTNVMKSGAYAPVPGSSSIARYDPYAPPRKPSGPVASPSAVRPTGIRFRESPFFQIDQAVSSIVECPESTSATDRRQQTLSFTLNNEHLAKLKSPNSKYQLRLFCTSSVFYSGLNSFRTNNVPCPIEFPPTCEVRVNNVQLTANLKGLKKKPGTAPPPDIGKYCRLTTLANKIEMVYVNSQQPVQPKKYYLVVMLVEATTVDRLVADLKATKHRSSHHVRQSMIASLSEDDDIVAGPQKMSLKCPLSFMRVNTPCRSAQCVHPQCFDATSWFSVMEQTTTWLCPVCERVLDPKDLIIDGYFDEILKETSESVEDVIVEADGEWHTSDNKYGSPAWKASHPVPVAPVQKPPAPSQPTPRSPSKGDVSGKAKANEEIVVLDSDDEDEGQVKRELSPSLASGSQSYDGGSVPQTQSHSQPDVVIDLTLDSDDEEPPPTRKTEKRKAVDVESSPTSPTEQIWKKSRIDPIPLRPTSTNTSDYSTSLPTVSRNAAPLPPLRYIEPYQQGAPQPSNYPSYTSGDSRFTMAEPKKVKTPKEFAIDFLMGGVSAAVAKTSAAPIERVKLLVQNQDEMIKQGRLSQPYRGIGDAFIRTYREEGLLSFWRGNTANVIRYFPTQALNFAFKDYFKSLFGFRKEHSYWKWFAGNVASGGAAGASSLLFVYSLDYARTRLANDAKSAKMGGTRQFDGLIDVYKKTLATDGVAGLYRGFVPSVVGIIVYRGLYFGVYDSLKPVVLVGPLEGSFLASFTLGWGVTIAAGLASYPLDTIRRRMMMTSGSKVHYKSMFDAGKQIIEKEGVRSLFKGAGANILRGVAGAGVLSLYDKFQQVMFGKVYSGGGG</sequence>
<dbReference type="Pfam" id="PF02891">
    <property type="entry name" value="zf-MIZ"/>
    <property type="match status" value="1"/>
</dbReference>
<keyword evidence="7" id="KW-0050">Antiport</keyword>
<evidence type="ECO:0000256" key="12">
    <source>
        <dbReference type="ARBA" id="ARBA00022792"/>
    </source>
</evidence>
<evidence type="ECO:0000256" key="14">
    <source>
        <dbReference type="ARBA" id="ARBA00022989"/>
    </source>
</evidence>
<dbReference type="InterPro" id="IPR018108">
    <property type="entry name" value="MCP_transmembrane"/>
</dbReference>
<comment type="subunit">
    <text evidence="5">Monomer.</text>
</comment>
<protein>
    <submittedName>
        <fullName evidence="25">PINIT domain containing protein</fullName>
    </submittedName>
</protein>
<dbReference type="PROSITE" id="PS50920">
    <property type="entry name" value="SOLCAR"/>
    <property type="match status" value="3"/>
</dbReference>
<feature type="repeat" description="Solcar" evidence="19">
    <location>
        <begin position="843"/>
        <end position="929"/>
    </location>
</feature>
<feature type="region of interest" description="Disordered" evidence="21">
    <location>
        <begin position="429"/>
        <end position="592"/>
    </location>
</feature>
<evidence type="ECO:0000256" key="17">
    <source>
        <dbReference type="ARBA" id="ARBA00024143"/>
    </source>
</evidence>
<dbReference type="Gene3D" id="1.50.40.10">
    <property type="entry name" value="Mitochondrial carrier domain"/>
    <property type="match status" value="1"/>
</dbReference>
<dbReference type="EMBL" id="BRPK01000003">
    <property type="protein sequence ID" value="GLB36101.1"/>
    <property type="molecule type" value="Genomic_DNA"/>
</dbReference>
<evidence type="ECO:0000256" key="8">
    <source>
        <dbReference type="ARBA" id="ARBA00022692"/>
    </source>
</evidence>
<comment type="similarity">
    <text evidence="4">Belongs to the mitochondrial carrier (TC 2.A.29) family.</text>
</comment>
<feature type="transmembrane region" description="Helical" evidence="22">
    <location>
        <begin position="806"/>
        <end position="825"/>
    </location>
</feature>
<dbReference type="GO" id="GO:0140021">
    <property type="term" value="P:mitochondrial ADP transmembrane transport"/>
    <property type="evidence" value="ECO:0007669"/>
    <property type="project" value="InterPro"/>
</dbReference>